<evidence type="ECO:0000313" key="2">
    <source>
        <dbReference type="EMBL" id="GFN77491.1"/>
    </source>
</evidence>
<evidence type="ECO:0000256" key="1">
    <source>
        <dbReference type="SAM" id="MobiDB-lite"/>
    </source>
</evidence>
<sequence length="133" mass="15633">MLLSSFGVPPATLFDKLYNRYPMEPSSRKGLTIQEEDCLVELLKKVGSMGQWKGQRRSCCYCPQKILHAKGYQTPFKDNVPGRKWLQSFLKWLEELRERKTMVLREQRKGFSKKKLQAGPTSRRSQTIYQKME</sequence>
<keyword evidence="3" id="KW-1185">Reference proteome</keyword>
<feature type="compositionally biased region" description="Polar residues" evidence="1">
    <location>
        <begin position="119"/>
        <end position="133"/>
    </location>
</feature>
<dbReference type="EMBL" id="BLXT01000480">
    <property type="protein sequence ID" value="GFN77491.1"/>
    <property type="molecule type" value="Genomic_DNA"/>
</dbReference>
<feature type="region of interest" description="Disordered" evidence="1">
    <location>
        <begin position="108"/>
        <end position="133"/>
    </location>
</feature>
<dbReference type="AlphaFoldDB" id="A0AAV3Y451"/>
<reference evidence="2 3" key="1">
    <citation type="journal article" date="2021" name="Elife">
        <title>Chloroplast acquisition without the gene transfer in kleptoplastic sea slugs, Plakobranchus ocellatus.</title>
        <authorList>
            <person name="Maeda T."/>
            <person name="Takahashi S."/>
            <person name="Yoshida T."/>
            <person name="Shimamura S."/>
            <person name="Takaki Y."/>
            <person name="Nagai Y."/>
            <person name="Toyoda A."/>
            <person name="Suzuki Y."/>
            <person name="Arimoto A."/>
            <person name="Ishii H."/>
            <person name="Satoh N."/>
            <person name="Nishiyama T."/>
            <person name="Hasebe M."/>
            <person name="Maruyama T."/>
            <person name="Minagawa J."/>
            <person name="Obokata J."/>
            <person name="Shigenobu S."/>
        </authorList>
    </citation>
    <scope>NUCLEOTIDE SEQUENCE [LARGE SCALE GENOMIC DNA]</scope>
</reference>
<gene>
    <name evidence="2" type="ORF">PoB_000399700</name>
</gene>
<dbReference type="Proteomes" id="UP000735302">
    <property type="component" value="Unassembled WGS sequence"/>
</dbReference>
<name>A0AAV3Y451_9GAST</name>
<proteinExistence type="predicted"/>
<accession>A0AAV3Y451</accession>
<comment type="caution">
    <text evidence="2">The sequence shown here is derived from an EMBL/GenBank/DDBJ whole genome shotgun (WGS) entry which is preliminary data.</text>
</comment>
<organism evidence="2 3">
    <name type="scientific">Plakobranchus ocellatus</name>
    <dbReference type="NCBI Taxonomy" id="259542"/>
    <lineage>
        <taxon>Eukaryota</taxon>
        <taxon>Metazoa</taxon>
        <taxon>Spiralia</taxon>
        <taxon>Lophotrochozoa</taxon>
        <taxon>Mollusca</taxon>
        <taxon>Gastropoda</taxon>
        <taxon>Heterobranchia</taxon>
        <taxon>Euthyneura</taxon>
        <taxon>Panpulmonata</taxon>
        <taxon>Sacoglossa</taxon>
        <taxon>Placobranchoidea</taxon>
        <taxon>Plakobranchidae</taxon>
        <taxon>Plakobranchus</taxon>
    </lineage>
</organism>
<protein>
    <submittedName>
        <fullName evidence="2">Uncharacterized protein</fullName>
    </submittedName>
</protein>
<evidence type="ECO:0000313" key="3">
    <source>
        <dbReference type="Proteomes" id="UP000735302"/>
    </source>
</evidence>